<protein>
    <recommendedName>
        <fullName evidence="3">Regulatory protein RecX</fullName>
    </recommendedName>
</protein>
<evidence type="ECO:0000256" key="1">
    <source>
        <dbReference type="ARBA" id="ARBA00004496"/>
    </source>
</evidence>
<dbReference type="Pfam" id="PF02631">
    <property type="entry name" value="RecX_HTH2"/>
    <property type="match status" value="1"/>
</dbReference>
<dbReference type="InterPro" id="IPR053924">
    <property type="entry name" value="RecX_HTH_2nd"/>
</dbReference>
<evidence type="ECO:0000256" key="2">
    <source>
        <dbReference type="ARBA" id="ARBA00009695"/>
    </source>
</evidence>
<gene>
    <name evidence="7" type="ORF">MON41_12035</name>
</gene>
<comment type="subcellular location">
    <subcellularLocation>
        <location evidence="1">Cytoplasm</location>
    </subcellularLocation>
</comment>
<accession>A0ABS9W5B6</accession>
<feature type="compositionally biased region" description="Basic and acidic residues" evidence="5">
    <location>
        <begin position="1"/>
        <end position="19"/>
    </location>
</feature>
<reference evidence="7 8" key="1">
    <citation type="submission" date="2022-03" db="EMBL/GenBank/DDBJ databases">
        <title>Complete genome analysis of Roseomonas KG 17.1 : a prolific producer of plant growth promoters.</title>
        <authorList>
            <person name="Saadouli I."/>
            <person name="Najjari A."/>
            <person name="Mosbah A."/>
            <person name="Ouzari H.I."/>
        </authorList>
    </citation>
    <scope>NUCLEOTIDE SEQUENCE [LARGE SCALE GENOMIC DNA]</scope>
    <source>
        <strain evidence="7 8">KG17-1</strain>
    </source>
</reference>
<feature type="region of interest" description="Disordered" evidence="5">
    <location>
        <begin position="1"/>
        <end position="28"/>
    </location>
</feature>
<organism evidence="7 8">
    <name type="scientific">Teichococcus vastitatis</name>
    <dbReference type="NCBI Taxonomy" id="2307076"/>
    <lineage>
        <taxon>Bacteria</taxon>
        <taxon>Pseudomonadati</taxon>
        <taxon>Pseudomonadota</taxon>
        <taxon>Alphaproteobacteria</taxon>
        <taxon>Acetobacterales</taxon>
        <taxon>Roseomonadaceae</taxon>
        <taxon>Roseomonas</taxon>
    </lineage>
</organism>
<comment type="caution">
    <text evidence="7">The sequence shown here is derived from an EMBL/GenBank/DDBJ whole genome shotgun (WGS) entry which is preliminary data.</text>
</comment>
<evidence type="ECO:0000256" key="4">
    <source>
        <dbReference type="ARBA" id="ARBA00022490"/>
    </source>
</evidence>
<feature type="region of interest" description="Disordered" evidence="5">
    <location>
        <begin position="191"/>
        <end position="211"/>
    </location>
</feature>
<name>A0ABS9W5B6_9PROT</name>
<evidence type="ECO:0000256" key="5">
    <source>
        <dbReference type="SAM" id="MobiDB-lite"/>
    </source>
</evidence>
<dbReference type="Gene3D" id="1.10.10.10">
    <property type="entry name" value="Winged helix-like DNA-binding domain superfamily/Winged helix DNA-binding domain"/>
    <property type="match status" value="1"/>
</dbReference>
<feature type="domain" description="RecX second three-helical" evidence="6">
    <location>
        <begin position="99"/>
        <end position="139"/>
    </location>
</feature>
<evidence type="ECO:0000313" key="7">
    <source>
        <dbReference type="EMBL" id="MCI0754486.1"/>
    </source>
</evidence>
<dbReference type="RefSeq" id="WP_120006258.1">
    <property type="nucleotide sequence ID" value="NZ_JALBUU010000004.1"/>
</dbReference>
<keyword evidence="8" id="KW-1185">Reference proteome</keyword>
<evidence type="ECO:0000259" key="6">
    <source>
        <dbReference type="Pfam" id="PF02631"/>
    </source>
</evidence>
<evidence type="ECO:0000313" key="8">
    <source>
        <dbReference type="Proteomes" id="UP001201985"/>
    </source>
</evidence>
<proteinExistence type="inferred from homology"/>
<dbReference type="Proteomes" id="UP001201985">
    <property type="component" value="Unassembled WGS sequence"/>
</dbReference>
<sequence>MERHPRQEPSRAPRRRAEPRPVGPAPEAGTLREAALAHLARFAVTEAGLLRVLHRRIDRWARRAEAEGQPTDRIAAAMIAARAAAVEVARRLVSAGAVDDAAFAASRARRLNQSGRSRRAIQAHLAAKGVAGSTAAAVLEEAEPDELAAALGHLRRRRAGPFAAEQPPSQEARLKTLGALARAGFPRDVAERALDMEPDEAEQRLLEARRG</sequence>
<dbReference type="InterPro" id="IPR036388">
    <property type="entry name" value="WH-like_DNA-bd_sf"/>
</dbReference>
<dbReference type="EMBL" id="JALBUU010000004">
    <property type="protein sequence ID" value="MCI0754486.1"/>
    <property type="molecule type" value="Genomic_DNA"/>
</dbReference>
<comment type="similarity">
    <text evidence="2">Belongs to the RecX family.</text>
</comment>
<evidence type="ECO:0000256" key="3">
    <source>
        <dbReference type="ARBA" id="ARBA00018111"/>
    </source>
</evidence>
<keyword evidence="4" id="KW-0963">Cytoplasm</keyword>